<dbReference type="RefSeq" id="WP_126753391.1">
    <property type="nucleotide sequence ID" value="NZ_PIPY01000001.1"/>
</dbReference>
<keyword evidence="1" id="KW-0732">Signal</keyword>
<reference evidence="3" key="1">
    <citation type="journal article" date="2018" name="Front. Microbiol.">
        <title>Genome-Based Analysis Reveals the Taxonomy and Diversity of the Family Idiomarinaceae.</title>
        <authorList>
            <person name="Liu Y."/>
            <person name="Lai Q."/>
            <person name="Shao Z."/>
        </authorList>
    </citation>
    <scope>NUCLEOTIDE SEQUENCE [LARGE SCALE GENOMIC DNA]</scope>
    <source>
        <strain evidence="3">CVS-6</strain>
    </source>
</reference>
<evidence type="ECO:0000313" key="2">
    <source>
        <dbReference type="EMBL" id="RUO63682.1"/>
    </source>
</evidence>
<name>A0A432YQX4_9GAMM</name>
<feature type="signal peptide" evidence="1">
    <location>
        <begin position="1"/>
        <end position="23"/>
    </location>
</feature>
<protein>
    <submittedName>
        <fullName evidence="2">Cyanophycinase</fullName>
    </submittedName>
</protein>
<dbReference type="Gene3D" id="3.40.50.880">
    <property type="match status" value="1"/>
</dbReference>
<evidence type="ECO:0000256" key="1">
    <source>
        <dbReference type="SAM" id="SignalP"/>
    </source>
</evidence>
<gene>
    <name evidence="2" type="ORF">CWI71_01055</name>
</gene>
<dbReference type="PANTHER" id="PTHR36175:SF1">
    <property type="entry name" value="CYANOPHYCINASE"/>
    <property type="match status" value="1"/>
</dbReference>
<dbReference type="PANTHER" id="PTHR36175">
    <property type="entry name" value="CYANOPHYCINASE"/>
    <property type="match status" value="1"/>
</dbReference>
<dbReference type="Proteomes" id="UP000288259">
    <property type="component" value="Unassembled WGS sequence"/>
</dbReference>
<dbReference type="EMBL" id="PIPY01000001">
    <property type="protein sequence ID" value="RUO63682.1"/>
    <property type="molecule type" value="Genomic_DNA"/>
</dbReference>
<dbReference type="InterPro" id="IPR029062">
    <property type="entry name" value="Class_I_gatase-like"/>
</dbReference>
<evidence type="ECO:0000313" key="3">
    <source>
        <dbReference type="Proteomes" id="UP000288259"/>
    </source>
</evidence>
<keyword evidence="3" id="KW-1185">Reference proteome</keyword>
<feature type="chain" id="PRO_5019201363" evidence="1">
    <location>
        <begin position="24"/>
        <end position="555"/>
    </location>
</feature>
<dbReference type="OrthoDB" id="9799980at2"/>
<organism evidence="2 3">
    <name type="scientific">Pseudidiomarina insulisalsae</name>
    <dbReference type="NCBI Taxonomy" id="575789"/>
    <lineage>
        <taxon>Bacteria</taxon>
        <taxon>Pseudomonadati</taxon>
        <taxon>Pseudomonadota</taxon>
        <taxon>Gammaproteobacteria</taxon>
        <taxon>Alteromonadales</taxon>
        <taxon>Idiomarinaceae</taxon>
        <taxon>Pseudidiomarina</taxon>
    </lineage>
</organism>
<comment type="caution">
    <text evidence="2">The sequence shown here is derived from an EMBL/GenBank/DDBJ whole genome shotgun (WGS) entry which is preliminary data.</text>
</comment>
<accession>A0A432YQX4</accession>
<sequence length="555" mass="61077">MRKAMFTCALALTAVFGGTTVQAQEKTNFYPLVLLGERLEVCSSMAWQRCNDTDWIDRDAMRSDRYLNLSNVYLEPLLDIKNWGPLRSEVRDDVKEAIELLRNRVNQDVISERVFLEEFTRRATRYLYDQLSEADWNMIIDHLEMRVPTDVEFGVNLMATKEQVQLDFLRDIVSQAKQVSEGETPHVLVVTAAQRDSLDLVNYYLQTFAGAGADASWLPLDKAVLAAREDNACEVLDEYRPGEMGAYRRAAVHADLHVRQVAFCDAGDALTQIRNADAIYFADGNPDLLRPLLVTPFNEPNELAVGIAERIAEEQLIVAAAGMSANVMTSRAMVTGGSSAAALREGVHATRAPGLGCDKDDTCPRNLREDSATYHPMGGAGLFRFGTLDTNMGEQGNHGRLLRVAATNRVPLAVGIDAATALLVNLRSGDFKVTGERGVFFAAGAQQNELAVASTFHYLMAGSNGSFAGTDLTEVSFAEDAQVVQVEPTTNFISSRGLYDSLRLLCRDRETVEVKWQQFTMTLIGGEGTETALAGAECQVQNARIGMQYAPAERF</sequence>
<dbReference type="AlphaFoldDB" id="A0A432YQX4"/>
<proteinExistence type="predicted"/>